<evidence type="ECO:0000313" key="3">
    <source>
        <dbReference type="Proteomes" id="UP000318571"/>
    </source>
</evidence>
<gene>
    <name evidence="2" type="ORF">TCAL_16077</name>
</gene>
<accession>A0A553PQG2</accession>
<reference evidence="2 3" key="1">
    <citation type="journal article" date="2018" name="Nat. Ecol. Evol.">
        <title>Genomic signatures of mitonuclear coevolution across populations of Tigriopus californicus.</title>
        <authorList>
            <person name="Barreto F.S."/>
            <person name="Watson E.T."/>
            <person name="Lima T.G."/>
            <person name="Willett C.S."/>
            <person name="Edmands S."/>
            <person name="Li W."/>
            <person name="Burton R.S."/>
        </authorList>
    </citation>
    <scope>NUCLEOTIDE SEQUENCE [LARGE SCALE GENOMIC DNA]</scope>
    <source>
        <strain evidence="2 3">San Diego</strain>
    </source>
</reference>
<organism evidence="2 3">
    <name type="scientific">Tigriopus californicus</name>
    <name type="common">Marine copepod</name>
    <dbReference type="NCBI Taxonomy" id="6832"/>
    <lineage>
        <taxon>Eukaryota</taxon>
        <taxon>Metazoa</taxon>
        <taxon>Ecdysozoa</taxon>
        <taxon>Arthropoda</taxon>
        <taxon>Crustacea</taxon>
        <taxon>Multicrustacea</taxon>
        <taxon>Hexanauplia</taxon>
        <taxon>Copepoda</taxon>
        <taxon>Harpacticoida</taxon>
        <taxon>Harpacticidae</taxon>
        <taxon>Tigriopus</taxon>
    </lineage>
</organism>
<feature type="chain" id="PRO_5021724804" evidence="1">
    <location>
        <begin position="23"/>
        <end position="165"/>
    </location>
</feature>
<keyword evidence="1" id="KW-0732">Signal</keyword>
<proteinExistence type="predicted"/>
<dbReference type="EMBL" id="VCGU01000002">
    <property type="protein sequence ID" value="TRY79919.1"/>
    <property type="molecule type" value="Genomic_DNA"/>
</dbReference>
<sequence>MESDIKLLFLLQLSSLEAGAVAILQSPSEVTLKELEPEGGALSNRAQGSSNMEGCCDFFLLFGTIPSEIWDWGILGPRILPRPFDFPTEIGMAGGRLADYRMGGRHARSLAMNPGWGCGDPARIPCAKSIPISASQMSPTPSGASCSSTRLELGTTLPSTAPYTR</sequence>
<name>A0A553PQG2_TIGCA</name>
<evidence type="ECO:0000256" key="1">
    <source>
        <dbReference type="SAM" id="SignalP"/>
    </source>
</evidence>
<feature type="signal peptide" evidence="1">
    <location>
        <begin position="1"/>
        <end position="22"/>
    </location>
</feature>
<comment type="caution">
    <text evidence="2">The sequence shown here is derived from an EMBL/GenBank/DDBJ whole genome shotgun (WGS) entry which is preliminary data.</text>
</comment>
<evidence type="ECO:0000313" key="2">
    <source>
        <dbReference type="EMBL" id="TRY79919.1"/>
    </source>
</evidence>
<dbReference type="AlphaFoldDB" id="A0A553PQG2"/>
<dbReference type="Proteomes" id="UP000318571">
    <property type="component" value="Chromosome 6"/>
</dbReference>
<protein>
    <submittedName>
        <fullName evidence="2">Uncharacterized protein</fullName>
    </submittedName>
</protein>
<keyword evidence="3" id="KW-1185">Reference proteome</keyword>